<gene>
    <name evidence="2" type="ORF">H4R34_003731</name>
</gene>
<dbReference type="AlphaFoldDB" id="A0A9W8B5J2"/>
<name>A0A9W8B5J2_9FUNG</name>
<dbReference type="Pfam" id="PF08495">
    <property type="entry name" value="FIST"/>
    <property type="match status" value="1"/>
</dbReference>
<evidence type="ECO:0000259" key="1">
    <source>
        <dbReference type="Pfam" id="PF08495"/>
    </source>
</evidence>
<feature type="domain" description="FIST" evidence="1">
    <location>
        <begin position="88"/>
        <end position="318"/>
    </location>
</feature>
<evidence type="ECO:0000313" key="2">
    <source>
        <dbReference type="EMBL" id="KAJ1977065.1"/>
    </source>
</evidence>
<dbReference type="EMBL" id="JANBQB010000376">
    <property type="protein sequence ID" value="KAJ1977065.1"/>
    <property type="molecule type" value="Genomic_DNA"/>
</dbReference>
<accession>A0A9W8B5J2</accession>
<evidence type="ECO:0000313" key="3">
    <source>
        <dbReference type="Proteomes" id="UP001151582"/>
    </source>
</evidence>
<dbReference type="Proteomes" id="UP001151582">
    <property type="component" value="Unassembled WGS sequence"/>
</dbReference>
<protein>
    <recommendedName>
        <fullName evidence="1">FIST domain-containing protein</fullName>
    </recommendedName>
</protein>
<comment type="caution">
    <text evidence="2">The sequence shown here is derived from an EMBL/GenBank/DDBJ whole genome shotgun (WGS) entry which is preliminary data.</text>
</comment>
<reference evidence="2" key="1">
    <citation type="submission" date="2022-07" db="EMBL/GenBank/DDBJ databases">
        <title>Phylogenomic reconstructions and comparative analyses of Kickxellomycotina fungi.</title>
        <authorList>
            <person name="Reynolds N.K."/>
            <person name="Stajich J.E."/>
            <person name="Barry K."/>
            <person name="Grigoriev I.V."/>
            <person name="Crous P."/>
            <person name="Smith M.E."/>
        </authorList>
    </citation>
    <scope>NUCLEOTIDE SEQUENCE</scope>
    <source>
        <strain evidence="2">RSA 567</strain>
    </source>
</reference>
<keyword evidence="3" id="KW-1185">Reference proteome</keyword>
<dbReference type="OrthoDB" id="10251508at2759"/>
<dbReference type="InterPro" id="IPR013702">
    <property type="entry name" value="FIST_domain_N"/>
</dbReference>
<proteinExistence type="predicted"/>
<sequence>MHFLSKATSHCLRAPLTVLRASRQRAWRHYWTIAASTHEQLGAALDDCAAQLTNAASQNAKQARRPDCLMLWAAASLSTLGADLITVPELVRTRINPRHLVGCVVNQVVASPVTCFQGSASAPTPQLAMLAWTAPPGSDAGVVPFVIDETTTARHKLKTNAVGRWQPLDAYQVRQQNPPDSANRTPGDWSQFRSVSEATNPVVLPDTLQALAQQPRDASKPFFVLFSDNEPYQLLERLNQQFPAHAKCGLIGASTPFVTGLPFTLFSDRAVLSSGVVGVALTNAGLGSTNVCHPLLEPVGPWMKILRCQGNVIVQLEGLHPSRLEKQLREQTMAYDDKETRLYAQVADQIGPPDESQTPMEAANVYRVTSGDPAKGTLSLDTVQVLQPGQWVRLCYTSLAKPTIAQATSSVLSITSRTSLVFGTTSPTMAPESSAMGASNQPTRCVGGRSDNGFIHGTRATDCLVPSSVCSVSLP</sequence>
<organism evidence="2 3">
    <name type="scientific">Dimargaris verticillata</name>
    <dbReference type="NCBI Taxonomy" id="2761393"/>
    <lineage>
        <taxon>Eukaryota</taxon>
        <taxon>Fungi</taxon>
        <taxon>Fungi incertae sedis</taxon>
        <taxon>Zoopagomycota</taxon>
        <taxon>Kickxellomycotina</taxon>
        <taxon>Dimargaritomycetes</taxon>
        <taxon>Dimargaritales</taxon>
        <taxon>Dimargaritaceae</taxon>
        <taxon>Dimargaris</taxon>
    </lineage>
</organism>